<name>K9ZDN9_ANACC</name>
<feature type="region of interest" description="Disordered" evidence="1">
    <location>
        <begin position="73"/>
        <end position="94"/>
    </location>
</feature>
<feature type="signal peptide" evidence="2">
    <location>
        <begin position="1"/>
        <end position="30"/>
    </location>
</feature>
<evidence type="ECO:0000256" key="2">
    <source>
        <dbReference type="SAM" id="SignalP"/>
    </source>
</evidence>
<evidence type="ECO:0000313" key="4">
    <source>
        <dbReference type="Proteomes" id="UP000010474"/>
    </source>
</evidence>
<keyword evidence="4" id="KW-1185">Reference proteome</keyword>
<feature type="compositionally biased region" description="Polar residues" evidence="1">
    <location>
        <begin position="75"/>
        <end position="86"/>
    </location>
</feature>
<gene>
    <name evidence="3" type="ordered locus">Anacy_1338</name>
</gene>
<sequence length="123" mass="13945">MPKLKSVKLTNLLFLLCFLNNWFLATPSQAQVIQPNQLDCENVESSAMVMTTEGVKTVSMFCDFQEKREQKFTDVKSQQQQTQSIPRPSLGKPYELNGNVCRNQGADMICLTPQGASNLRWNK</sequence>
<feature type="chain" id="PRO_5030173328" description="Ig-like domain-containing protein" evidence="2">
    <location>
        <begin position="31"/>
        <end position="123"/>
    </location>
</feature>
<dbReference type="RefSeq" id="WP_015213511.1">
    <property type="nucleotide sequence ID" value="NC_019771.1"/>
</dbReference>
<proteinExistence type="predicted"/>
<dbReference type="Proteomes" id="UP000010474">
    <property type="component" value="Chromosome"/>
</dbReference>
<dbReference type="AlphaFoldDB" id="K9ZDN9"/>
<protein>
    <recommendedName>
        <fullName evidence="5">Ig-like domain-containing protein</fullName>
    </recommendedName>
</protein>
<keyword evidence="2" id="KW-0732">Signal</keyword>
<accession>K9ZDN9</accession>
<reference evidence="4" key="1">
    <citation type="journal article" date="2013" name="Proc. Natl. Acad. Sci. U.S.A.">
        <title>Improving the coverage of the cyanobacterial phylum using diversity-driven genome sequencing.</title>
        <authorList>
            <person name="Shih P.M."/>
            <person name="Wu D."/>
            <person name="Latifi A."/>
            <person name="Axen S.D."/>
            <person name="Fewer D.P."/>
            <person name="Talla E."/>
            <person name="Calteau A."/>
            <person name="Cai F."/>
            <person name="Tandeau de Marsac N."/>
            <person name="Rippka R."/>
            <person name="Herdman M."/>
            <person name="Sivonen K."/>
            <person name="Coursin T."/>
            <person name="Laurent T."/>
            <person name="Goodwin L."/>
            <person name="Nolan M."/>
            <person name="Davenport K.W."/>
            <person name="Han C.S."/>
            <person name="Rubin E.M."/>
            <person name="Eisen J.A."/>
            <person name="Woyke T."/>
            <person name="Gugger M."/>
            <person name="Kerfeld C.A."/>
        </authorList>
    </citation>
    <scope>NUCLEOTIDE SEQUENCE [LARGE SCALE GENOMIC DNA]</scope>
    <source>
        <strain evidence="4">ATCC 27899 / PCC 7122</strain>
    </source>
</reference>
<dbReference type="PATRIC" id="fig|272123.3.peg.1465"/>
<dbReference type="EMBL" id="CP003659">
    <property type="protein sequence ID" value="AFZ56859.1"/>
    <property type="molecule type" value="Genomic_DNA"/>
</dbReference>
<evidence type="ECO:0008006" key="5">
    <source>
        <dbReference type="Google" id="ProtNLM"/>
    </source>
</evidence>
<dbReference type="KEGG" id="acy:Anacy_1338"/>
<organism evidence="3 4">
    <name type="scientific">Anabaena cylindrica (strain ATCC 27899 / PCC 7122)</name>
    <dbReference type="NCBI Taxonomy" id="272123"/>
    <lineage>
        <taxon>Bacteria</taxon>
        <taxon>Bacillati</taxon>
        <taxon>Cyanobacteriota</taxon>
        <taxon>Cyanophyceae</taxon>
        <taxon>Nostocales</taxon>
        <taxon>Nostocaceae</taxon>
        <taxon>Anabaena</taxon>
    </lineage>
</organism>
<dbReference type="HOGENOM" id="CLU_2010473_0_0_3"/>
<evidence type="ECO:0000256" key="1">
    <source>
        <dbReference type="SAM" id="MobiDB-lite"/>
    </source>
</evidence>
<evidence type="ECO:0000313" key="3">
    <source>
        <dbReference type="EMBL" id="AFZ56859.1"/>
    </source>
</evidence>